<reference evidence="1 2" key="1">
    <citation type="submission" date="2020-08" db="EMBL/GenBank/DDBJ databases">
        <title>Genomic Encyclopedia of Type Strains, Phase III (KMG-III): the genomes of soil and plant-associated and newly described type strains.</title>
        <authorList>
            <person name="Whitman W."/>
        </authorList>
    </citation>
    <scope>NUCLEOTIDE SEQUENCE [LARGE SCALE GENOMIC DNA]</scope>
    <source>
        <strain evidence="1 2">CECT 8960</strain>
    </source>
</reference>
<dbReference type="RefSeq" id="WP_184808433.1">
    <property type="nucleotide sequence ID" value="NZ_JACHJQ010000001.1"/>
</dbReference>
<proteinExistence type="predicted"/>
<dbReference type="Proteomes" id="UP000520767">
    <property type="component" value="Unassembled WGS sequence"/>
</dbReference>
<comment type="caution">
    <text evidence="1">The sequence shown here is derived from an EMBL/GenBank/DDBJ whole genome shotgun (WGS) entry which is preliminary data.</text>
</comment>
<name>A0A7W7VBH5_9PSEU</name>
<dbReference type="AlphaFoldDB" id="A0A7W7VBH5"/>
<organism evidence="1 2">
    <name type="scientific">Actinophytocola algeriensis</name>
    <dbReference type="NCBI Taxonomy" id="1768010"/>
    <lineage>
        <taxon>Bacteria</taxon>
        <taxon>Bacillati</taxon>
        <taxon>Actinomycetota</taxon>
        <taxon>Actinomycetes</taxon>
        <taxon>Pseudonocardiales</taxon>
        <taxon>Pseudonocardiaceae</taxon>
    </lineage>
</organism>
<evidence type="ECO:0000313" key="1">
    <source>
        <dbReference type="EMBL" id="MBB4904138.1"/>
    </source>
</evidence>
<evidence type="ECO:0000313" key="2">
    <source>
        <dbReference type="Proteomes" id="UP000520767"/>
    </source>
</evidence>
<keyword evidence="2" id="KW-1185">Reference proteome</keyword>
<gene>
    <name evidence="1" type="ORF">FHR82_000348</name>
</gene>
<accession>A0A7W7VBH5</accession>
<sequence>MRRLGPFMAAIEGDDSELRTVAGPDAMIDVAPDLSSVLVVRPTADGKQTGTVAIVGSDGVGNAISTIHVPRSFPVTGIRRDGAEFVLTSADGRTVHGTPDQFAVEPRLLDEDVNPRYAEQLDQLFLETHLRPPQRFAPPRESPTCDAALREPADVVAAGEAMVAIGDGEVWLDFECAGPGKVTRQLSHARELLADLADIGRVGAEFLWTTDPEGDKAAFLEVMAPTSLVILSPGDFEIHYEGTSDVLVMDGYWLAVQFTADRTPVDHSVEA</sequence>
<dbReference type="EMBL" id="JACHJQ010000001">
    <property type="protein sequence ID" value="MBB4904138.1"/>
    <property type="molecule type" value="Genomic_DNA"/>
</dbReference>
<protein>
    <submittedName>
        <fullName evidence="1">Uncharacterized protein</fullName>
    </submittedName>
</protein>